<evidence type="ECO:0008006" key="4">
    <source>
        <dbReference type="Google" id="ProtNLM"/>
    </source>
</evidence>
<evidence type="ECO:0000313" key="2">
    <source>
        <dbReference type="EMBL" id="KZL92233.1"/>
    </source>
</evidence>
<accession>A0A162T4H1</accession>
<dbReference type="Gene3D" id="1.20.5.340">
    <property type="match status" value="1"/>
</dbReference>
<dbReference type="EMBL" id="LWAE01000002">
    <property type="protein sequence ID" value="KZL92233.1"/>
    <property type="molecule type" value="Genomic_DNA"/>
</dbReference>
<evidence type="ECO:0000256" key="1">
    <source>
        <dbReference type="SAM" id="Coils"/>
    </source>
</evidence>
<evidence type="ECO:0000313" key="3">
    <source>
        <dbReference type="Proteomes" id="UP000076603"/>
    </source>
</evidence>
<reference evidence="2 3" key="1">
    <citation type="submission" date="2016-04" db="EMBL/GenBank/DDBJ databases">
        <title>Genome sequence of Clostridium magnum DSM 2767.</title>
        <authorList>
            <person name="Poehlein A."/>
            <person name="Uhlig R."/>
            <person name="Fischer R."/>
            <person name="Bahl H."/>
            <person name="Daniel R."/>
        </authorList>
    </citation>
    <scope>NUCLEOTIDE SEQUENCE [LARGE SCALE GENOMIC DNA]</scope>
    <source>
        <strain evidence="2 3">DSM 2767</strain>
    </source>
</reference>
<protein>
    <recommendedName>
        <fullName evidence="4">Chromosome partition protein Smc</fullName>
    </recommendedName>
</protein>
<organism evidence="2 3">
    <name type="scientific">Clostridium magnum DSM 2767</name>
    <dbReference type="NCBI Taxonomy" id="1121326"/>
    <lineage>
        <taxon>Bacteria</taxon>
        <taxon>Bacillati</taxon>
        <taxon>Bacillota</taxon>
        <taxon>Clostridia</taxon>
        <taxon>Eubacteriales</taxon>
        <taxon>Clostridiaceae</taxon>
        <taxon>Clostridium</taxon>
    </lineage>
</organism>
<dbReference type="SUPFAM" id="SSF161270">
    <property type="entry name" value="PspA lactotransferrin-binding region"/>
    <property type="match status" value="1"/>
</dbReference>
<keyword evidence="3" id="KW-1185">Reference proteome</keyword>
<comment type="caution">
    <text evidence="2">The sequence shown here is derived from an EMBL/GenBank/DDBJ whole genome shotgun (WGS) entry which is preliminary data.</text>
</comment>
<name>A0A162T4H1_9CLOT</name>
<dbReference type="RefSeq" id="WP_066621560.1">
    <property type="nucleotide sequence ID" value="NZ_FQXL01000004.1"/>
</dbReference>
<dbReference type="OrthoDB" id="1910930at2"/>
<gene>
    <name evidence="2" type="ORF">CLMAG_20420</name>
</gene>
<feature type="coiled-coil region" evidence="1">
    <location>
        <begin position="97"/>
        <end position="159"/>
    </location>
</feature>
<dbReference type="Proteomes" id="UP000076603">
    <property type="component" value="Unassembled WGS sequence"/>
</dbReference>
<dbReference type="AlphaFoldDB" id="A0A162T4H1"/>
<keyword evidence="1" id="KW-0175">Coiled coil</keyword>
<sequence>MNNFSRTANCKKCGSTNLRINSKSGGVDYICCDCGEVVGSVEYETYSTLRSKCSNCDGEVFKVKITDTDDTPYWSASCSKCENPPSISYVDSNGNEIEREARELLIIRDEIKELRKEVSSLGIDLRELESRTYSMDYAVDNHENEISSLKSKLDGFENSISDLDWKIKHID</sequence>
<dbReference type="PATRIC" id="fig|1121326.3.peg.2031"/>
<proteinExistence type="predicted"/>